<accession>A0A8S5N2J2</accession>
<name>A0A8S5N2J2_9CAUD</name>
<dbReference type="EMBL" id="BK015048">
    <property type="protein sequence ID" value="DAD88822.1"/>
    <property type="molecule type" value="Genomic_DNA"/>
</dbReference>
<sequence length="61" mass="7255">MTIQKMRRAMRDLRRIMEERRRTEAASEERAHYWAGFFDALGILEQCAGAEPEKEAQDERL</sequence>
<reference evidence="1" key="1">
    <citation type="journal article" date="2021" name="Proc. Natl. Acad. Sci. U.S.A.">
        <title>A Catalog of Tens of Thousands of Viruses from Human Metagenomes Reveals Hidden Associations with Chronic Diseases.</title>
        <authorList>
            <person name="Tisza M.J."/>
            <person name="Buck C.B."/>
        </authorList>
    </citation>
    <scope>NUCLEOTIDE SEQUENCE</scope>
    <source>
        <strain evidence="1">CtzMH52</strain>
    </source>
</reference>
<protein>
    <submittedName>
        <fullName evidence="1">Uncharacterized protein</fullName>
    </submittedName>
</protein>
<evidence type="ECO:0000313" key="1">
    <source>
        <dbReference type="EMBL" id="DAD88822.1"/>
    </source>
</evidence>
<organism evidence="1">
    <name type="scientific">Podoviridae sp. ctzMH52</name>
    <dbReference type="NCBI Taxonomy" id="2826596"/>
    <lineage>
        <taxon>Viruses</taxon>
        <taxon>Duplodnaviria</taxon>
        <taxon>Heunggongvirae</taxon>
        <taxon>Uroviricota</taxon>
        <taxon>Caudoviricetes</taxon>
    </lineage>
</organism>
<proteinExistence type="predicted"/>